<dbReference type="AlphaFoldDB" id="A0A7X9U3Z1"/>
<evidence type="ECO:0000256" key="1">
    <source>
        <dbReference type="SAM" id="SignalP"/>
    </source>
</evidence>
<evidence type="ECO:0008006" key="4">
    <source>
        <dbReference type="Google" id="ProtNLM"/>
    </source>
</evidence>
<comment type="caution">
    <text evidence="2">The sequence shown here is derived from an EMBL/GenBank/DDBJ whole genome shotgun (WGS) entry which is preliminary data.</text>
</comment>
<sequence length="151" mass="17095">MFRYNFQVLLISIIGMPFIASAQDDKLCEHLISFASKSKVGIPLKVKLINDWANLSKTCEHNEAEEGKEFCNYLIKNTSTEFMNINLSRVLSCSVNDFNLGSVHLNKISGEFSVFERPSLNQDIILNINFSIGDDVTKDFIEIKAEIEPVE</sequence>
<evidence type="ECO:0000313" key="2">
    <source>
        <dbReference type="EMBL" id="NMF47043.1"/>
    </source>
</evidence>
<keyword evidence="1" id="KW-0732">Signal</keyword>
<accession>A0A7X9U3Z1</accession>
<dbReference type="Proteomes" id="UP000519126">
    <property type="component" value="Unassembled WGS sequence"/>
</dbReference>
<evidence type="ECO:0000313" key="3">
    <source>
        <dbReference type="Proteomes" id="UP000519126"/>
    </source>
</evidence>
<protein>
    <recommendedName>
        <fullName evidence="4">Orphan protein</fullName>
    </recommendedName>
</protein>
<reference evidence="2 3" key="1">
    <citation type="submission" date="2020-04" db="EMBL/GenBank/DDBJ databases">
        <title>Genome Sequencing and Assembley of Pseudoalteromonas artica.</title>
        <authorList>
            <person name="Akerly B."/>
            <person name="Cook G."/>
        </authorList>
    </citation>
    <scope>NUCLEOTIDE SEQUENCE [LARGE SCALE GENOMIC DNA]</scope>
    <source>
        <strain evidence="2 3">NEC-BIFX-0059</strain>
    </source>
</reference>
<organism evidence="2 3">
    <name type="scientific">Pseudoalteromonas arctica</name>
    <dbReference type="NCBI Taxonomy" id="394751"/>
    <lineage>
        <taxon>Bacteria</taxon>
        <taxon>Pseudomonadati</taxon>
        <taxon>Pseudomonadota</taxon>
        <taxon>Gammaproteobacteria</taxon>
        <taxon>Alteromonadales</taxon>
        <taxon>Pseudoalteromonadaceae</taxon>
        <taxon>Pseudoalteromonas</taxon>
    </lineage>
</organism>
<gene>
    <name evidence="2" type="ORF">HHL01_02435</name>
</gene>
<feature type="signal peptide" evidence="1">
    <location>
        <begin position="1"/>
        <end position="22"/>
    </location>
</feature>
<proteinExistence type="predicted"/>
<dbReference type="EMBL" id="JABBCX010000001">
    <property type="protein sequence ID" value="NMF47043.1"/>
    <property type="molecule type" value="Genomic_DNA"/>
</dbReference>
<name>A0A7X9U3Z1_9GAMM</name>
<feature type="chain" id="PRO_5030711056" description="Orphan protein" evidence="1">
    <location>
        <begin position="23"/>
        <end position="151"/>
    </location>
</feature>